<protein>
    <submittedName>
        <fullName evidence="1">Uncharacterized protein</fullName>
    </submittedName>
</protein>
<sequence>MTTEKSTETVNSGLAQLDSLIQSEERKIIGVTYTNDFFSSNPLARAHVMNDRLQVTEDSLEIGFFMRLEYNTLPELESTLEVLALNDAGDVMGYIADGEVWDKPNLEERITENYSLFTADVFLKMKEPSVTFEEIEILNKVYTLAAVTHKIVLDEDAFFEQTIKLLFGYEGQLTILSDFANREASIILGTEMQKVIKLLENDNVLGKAITGAVYHHAYGHSVVSTNNEMIKILSTPSGIYLTGDESEIFVENRFFDCAHASVDLHDTDKTRSISFNGASDDTLEIFIEI</sequence>
<dbReference type="RefSeq" id="YP_009037103.1">
    <property type="nucleotide sequence ID" value="NC_024216.1"/>
</dbReference>
<reference evidence="2" key="1">
    <citation type="submission" date="2014-09" db="EMBL/GenBank/DDBJ databases">
        <authorList>
            <person name="Sauder A.B."/>
            <person name="McKenzie Q.R."/>
            <person name="Temple L.M."/>
            <person name="Alexis B.K."/>
            <person name="Al-Atrache Z."/>
            <person name="Lewis L.O."/>
            <person name="Loesser-Casey K.E."/>
            <person name="Mitchell K.J."/>
        </authorList>
    </citation>
    <scope>NUCLEOTIDE SEQUENCE [LARGE SCALE GENOMIC DNA]</scope>
</reference>
<dbReference type="KEGG" id="vg:19526503"/>
<accession>A0A024AZU4</accession>
<proteinExistence type="predicted"/>
<name>A0A024AZU4_9CAUD</name>
<dbReference type="Proteomes" id="UP000026902">
    <property type="component" value="Segment"/>
</dbReference>
<evidence type="ECO:0000313" key="2">
    <source>
        <dbReference type="Proteomes" id="UP000026902"/>
    </source>
</evidence>
<organism evidence="1 2">
    <name type="scientific">Bacillus phage CAM003</name>
    <dbReference type="NCBI Taxonomy" id="1486657"/>
    <lineage>
        <taxon>Viruses</taxon>
        <taxon>Duplodnaviria</taxon>
        <taxon>Heunggongvirae</taxon>
        <taxon>Uroviricota</taxon>
        <taxon>Caudoviricetes</taxon>
        <taxon>Herelleviridae</taxon>
        <taxon>Bastillevirinae</taxon>
        <taxon>Bastillevirus</taxon>
        <taxon>Bastillevirus CAM003</taxon>
    </lineage>
</organism>
<evidence type="ECO:0000313" key="1">
    <source>
        <dbReference type="EMBL" id="AHZ09637.1"/>
    </source>
</evidence>
<keyword evidence="2" id="KW-1185">Reference proteome</keyword>
<dbReference type="GeneID" id="19526503"/>
<dbReference type="EMBL" id="KJ489397">
    <property type="protein sequence ID" value="AHZ09637.1"/>
    <property type="molecule type" value="Genomic_DNA"/>
</dbReference>